<dbReference type="PRINTS" id="PR00834">
    <property type="entry name" value="PROTEASES2C"/>
</dbReference>
<dbReference type="SUPFAM" id="SSF50156">
    <property type="entry name" value="PDZ domain-like"/>
    <property type="match status" value="1"/>
</dbReference>
<sequence>MGGVQVETMRKIAAITLILSAGLVIGWCSGQVGSLASGRGAAAPRAVTPRGPLPAAEQAVVDRFKEARSSVVYLTSLGYQQDFWSLDVQAVPLGTGSGFIWDAEGHIVTNFHVIQDAQEVEAALADGSRHKARVIGVAPEKDLAVLRLQDAGALKLRPIPLGSSADLQVGQSVLAIGNPFGLDQTLTTGVVSALGREIQSATRRRITGVIQTDAAINPGNSGGPLLDSAGRLIGINTAIQSTSGSSAGIGFAVPVDTINRIVPQLISRGQPVRVDLGFDTIPDTWAAHMGVPSGVIVGRVVRGGAADRAGLRGLTRTVRGYVLGDVILAANGVQVKDIDRLLDLAEALPADARIQLEVLRDGRKVKLTLELGGGRV</sequence>
<name>A0AA48GTU2_9BACT</name>
<organism evidence="6 7">
    <name type="scientific">Mesoterricola sediminis</name>
    <dbReference type="NCBI Taxonomy" id="2927980"/>
    <lineage>
        <taxon>Bacteria</taxon>
        <taxon>Pseudomonadati</taxon>
        <taxon>Acidobacteriota</taxon>
        <taxon>Holophagae</taxon>
        <taxon>Holophagales</taxon>
        <taxon>Holophagaceae</taxon>
        <taxon>Mesoterricola</taxon>
    </lineage>
</organism>
<dbReference type="EMBL" id="AP027081">
    <property type="protein sequence ID" value="BDU76079.1"/>
    <property type="molecule type" value="Genomic_DNA"/>
</dbReference>
<keyword evidence="3" id="KW-0378">Hydrolase</keyword>
<feature type="domain" description="PDZ" evidence="5">
    <location>
        <begin position="260"/>
        <end position="362"/>
    </location>
</feature>
<accession>A0AA48GTU2</accession>
<evidence type="ECO:0000313" key="6">
    <source>
        <dbReference type="EMBL" id="BDU76079.1"/>
    </source>
</evidence>
<dbReference type="PROSITE" id="PS50106">
    <property type="entry name" value="PDZ"/>
    <property type="match status" value="1"/>
</dbReference>
<dbReference type="GO" id="GO:0006508">
    <property type="term" value="P:proteolysis"/>
    <property type="evidence" value="ECO:0007669"/>
    <property type="project" value="UniProtKB-KW"/>
</dbReference>
<dbReference type="Pfam" id="PF13365">
    <property type="entry name" value="Trypsin_2"/>
    <property type="match status" value="1"/>
</dbReference>
<comment type="similarity">
    <text evidence="1">Belongs to the peptidase S1C family.</text>
</comment>
<dbReference type="InterPro" id="IPR009003">
    <property type="entry name" value="Peptidase_S1_PA"/>
</dbReference>
<evidence type="ECO:0000313" key="7">
    <source>
        <dbReference type="Proteomes" id="UP001228113"/>
    </source>
</evidence>
<protein>
    <submittedName>
        <fullName evidence="6">2-alkenal reductase</fullName>
    </submittedName>
</protein>
<dbReference type="PANTHER" id="PTHR43343">
    <property type="entry name" value="PEPTIDASE S12"/>
    <property type="match status" value="1"/>
</dbReference>
<evidence type="ECO:0000259" key="5">
    <source>
        <dbReference type="PROSITE" id="PS50106"/>
    </source>
</evidence>
<dbReference type="InterPro" id="IPR051201">
    <property type="entry name" value="Chloro_Bact_Ser_Proteases"/>
</dbReference>
<gene>
    <name evidence="6" type="primary">degP_1</name>
    <name evidence="6" type="ORF">METESE_10370</name>
</gene>
<evidence type="ECO:0000256" key="4">
    <source>
        <dbReference type="ARBA" id="ARBA00022825"/>
    </source>
</evidence>
<dbReference type="PANTHER" id="PTHR43343:SF3">
    <property type="entry name" value="PROTEASE DO-LIKE 8, CHLOROPLASTIC"/>
    <property type="match status" value="1"/>
</dbReference>
<dbReference type="SUPFAM" id="SSF50494">
    <property type="entry name" value="Trypsin-like serine proteases"/>
    <property type="match status" value="1"/>
</dbReference>
<dbReference type="InterPro" id="IPR036034">
    <property type="entry name" value="PDZ_sf"/>
</dbReference>
<keyword evidence="7" id="KW-1185">Reference proteome</keyword>
<keyword evidence="2" id="KW-0645">Protease</keyword>
<evidence type="ECO:0000256" key="3">
    <source>
        <dbReference type="ARBA" id="ARBA00022801"/>
    </source>
</evidence>
<dbReference type="Pfam" id="PF13180">
    <property type="entry name" value="PDZ_2"/>
    <property type="match status" value="1"/>
</dbReference>
<dbReference type="Gene3D" id="2.40.10.10">
    <property type="entry name" value="Trypsin-like serine proteases"/>
    <property type="match status" value="2"/>
</dbReference>
<reference evidence="6" key="1">
    <citation type="journal article" date="2023" name="Int. J. Syst. Evol. Microbiol.">
        <title>Mesoterricola silvestris gen. nov., sp. nov., Mesoterricola sediminis sp. nov., Geothrix oryzae sp. nov., Geothrix edaphica sp. nov., Geothrix rubra sp. nov., and Geothrix limicola sp. nov., six novel members of Acidobacteriota isolated from soils.</title>
        <authorList>
            <person name="Itoh H."/>
            <person name="Sugisawa Y."/>
            <person name="Mise K."/>
            <person name="Xu Z."/>
            <person name="Kuniyasu M."/>
            <person name="Ushijima N."/>
            <person name="Kawano K."/>
            <person name="Kobayashi E."/>
            <person name="Shiratori Y."/>
            <person name="Masuda Y."/>
            <person name="Senoo K."/>
        </authorList>
    </citation>
    <scope>NUCLEOTIDE SEQUENCE</scope>
    <source>
        <strain evidence="6">W786</strain>
    </source>
</reference>
<dbReference type="Proteomes" id="UP001228113">
    <property type="component" value="Chromosome"/>
</dbReference>
<dbReference type="GO" id="GO:0004252">
    <property type="term" value="F:serine-type endopeptidase activity"/>
    <property type="evidence" value="ECO:0007669"/>
    <property type="project" value="InterPro"/>
</dbReference>
<evidence type="ECO:0000256" key="1">
    <source>
        <dbReference type="ARBA" id="ARBA00010541"/>
    </source>
</evidence>
<dbReference type="InterPro" id="IPR001478">
    <property type="entry name" value="PDZ"/>
</dbReference>
<dbReference type="Gene3D" id="2.30.42.10">
    <property type="match status" value="1"/>
</dbReference>
<keyword evidence="4" id="KW-0720">Serine protease</keyword>
<evidence type="ECO:0000256" key="2">
    <source>
        <dbReference type="ARBA" id="ARBA00022670"/>
    </source>
</evidence>
<dbReference type="FunFam" id="2.40.10.10:FF:000001">
    <property type="entry name" value="Periplasmic serine protease DegS"/>
    <property type="match status" value="1"/>
</dbReference>
<dbReference type="KEGG" id="msea:METESE_10370"/>
<dbReference type="AlphaFoldDB" id="A0AA48GTU2"/>
<dbReference type="InterPro" id="IPR001940">
    <property type="entry name" value="Peptidase_S1C"/>
</dbReference>
<dbReference type="InterPro" id="IPR043504">
    <property type="entry name" value="Peptidase_S1_PA_chymotrypsin"/>
</dbReference>
<proteinExistence type="inferred from homology"/>